<accession>A0A840CY24</accession>
<dbReference type="GO" id="GO:0016989">
    <property type="term" value="F:sigma factor antagonist activity"/>
    <property type="evidence" value="ECO:0007669"/>
    <property type="project" value="TreeGrafter"/>
</dbReference>
<feature type="domain" description="Protein FecR C-terminal" evidence="3">
    <location>
        <begin position="305"/>
        <end position="374"/>
    </location>
</feature>
<dbReference type="Proteomes" id="UP000560658">
    <property type="component" value="Unassembled WGS sequence"/>
</dbReference>
<evidence type="ECO:0000313" key="4">
    <source>
        <dbReference type="EMBL" id="MBB4042334.1"/>
    </source>
</evidence>
<keyword evidence="1" id="KW-1133">Transmembrane helix</keyword>
<reference evidence="4" key="1">
    <citation type="submission" date="2020-08" db="EMBL/GenBank/DDBJ databases">
        <title>Genomic Encyclopedia of Type Strains, Phase IV (KMG-IV): sequencing the most valuable type-strain genomes for metagenomic binning, comparative biology and taxonomic classification.</title>
        <authorList>
            <person name="Goeker M."/>
        </authorList>
    </citation>
    <scope>NUCLEOTIDE SEQUENCE [LARGE SCALE GENOMIC DNA]</scope>
    <source>
        <strain evidence="4">DSM 105720</strain>
    </source>
</reference>
<protein>
    <submittedName>
        <fullName evidence="4">Ferric-dicitrate binding protein FerR (Iron transport regulator)</fullName>
    </submittedName>
</protein>
<keyword evidence="1" id="KW-0472">Membrane</keyword>
<gene>
    <name evidence="4" type="ORF">GGR06_000093</name>
</gene>
<dbReference type="Pfam" id="PF04773">
    <property type="entry name" value="FecR"/>
    <property type="match status" value="1"/>
</dbReference>
<dbReference type="Gene3D" id="2.60.120.1440">
    <property type="match status" value="1"/>
</dbReference>
<name>A0A840CY24_9BACE</name>
<sequence length="376" mass="43635">MRRDRLTYLLFQYYIHELSEQEIRELQLWLDESPKHRLLLEKVMDADRINEQRDVESLFDEQKAWQKLSPRLSIRKQKKRFHLRLIRYAVAILAVIAFDCLYWLNRSDSTSEVTRPLTEQPDLWAAKENVTLSYNGKEKVLNSNQYTVKDTTILSERELKTAEILTIDVARGNTFSLILDDGTQIVLNSATRISFPRHFNSNMREVTLWYGEAYFQVAKSAQKPFVVHKGQSQIRVLGTSFNINAYANENTITTTLVEGEVSFSSVNKQNYSLTPGMQSCMNTQTGETELRSVNTAVYTAWIEGKFIFQSMELEAIMRQIERWYAVDVVNRAGESQNSHFRGTISRDLSLQQVLDILQQTTDLTFTLDERTITITQ</sequence>
<dbReference type="PANTHER" id="PTHR30273">
    <property type="entry name" value="PERIPLASMIC SIGNAL SENSOR AND SIGMA FACTOR ACTIVATOR FECR-RELATED"/>
    <property type="match status" value="1"/>
</dbReference>
<evidence type="ECO:0000259" key="2">
    <source>
        <dbReference type="Pfam" id="PF04773"/>
    </source>
</evidence>
<dbReference type="InterPro" id="IPR012373">
    <property type="entry name" value="Ferrdict_sens_TM"/>
</dbReference>
<evidence type="ECO:0000313" key="5">
    <source>
        <dbReference type="Proteomes" id="UP000560658"/>
    </source>
</evidence>
<keyword evidence="5" id="KW-1185">Reference proteome</keyword>
<dbReference type="PIRSF" id="PIRSF018266">
    <property type="entry name" value="FecR"/>
    <property type="match status" value="1"/>
</dbReference>
<dbReference type="AlphaFoldDB" id="A0A840CY24"/>
<dbReference type="RefSeq" id="WP_081741326.1">
    <property type="nucleotide sequence ID" value="NZ_JACIER010000001.1"/>
</dbReference>
<dbReference type="InterPro" id="IPR006860">
    <property type="entry name" value="FecR"/>
</dbReference>
<evidence type="ECO:0000256" key="1">
    <source>
        <dbReference type="SAM" id="Phobius"/>
    </source>
</evidence>
<dbReference type="InterPro" id="IPR032508">
    <property type="entry name" value="FecR_C"/>
</dbReference>
<organism evidence="4 5">
    <name type="scientific">Bacteroides reticulotermitis</name>
    <dbReference type="NCBI Taxonomy" id="1133319"/>
    <lineage>
        <taxon>Bacteria</taxon>
        <taxon>Pseudomonadati</taxon>
        <taxon>Bacteroidota</taxon>
        <taxon>Bacteroidia</taxon>
        <taxon>Bacteroidales</taxon>
        <taxon>Bacteroidaceae</taxon>
        <taxon>Bacteroides</taxon>
    </lineage>
</organism>
<evidence type="ECO:0000259" key="3">
    <source>
        <dbReference type="Pfam" id="PF16344"/>
    </source>
</evidence>
<dbReference type="EMBL" id="JACIER010000001">
    <property type="protein sequence ID" value="MBB4042334.1"/>
    <property type="molecule type" value="Genomic_DNA"/>
</dbReference>
<proteinExistence type="predicted"/>
<dbReference type="Gene3D" id="3.55.50.30">
    <property type="match status" value="1"/>
</dbReference>
<feature type="domain" description="FecR protein" evidence="2">
    <location>
        <begin position="167"/>
        <end position="261"/>
    </location>
</feature>
<feature type="transmembrane region" description="Helical" evidence="1">
    <location>
        <begin position="85"/>
        <end position="104"/>
    </location>
</feature>
<comment type="caution">
    <text evidence="4">The sequence shown here is derived from an EMBL/GenBank/DDBJ whole genome shotgun (WGS) entry which is preliminary data.</text>
</comment>
<dbReference type="Pfam" id="PF16344">
    <property type="entry name" value="FecR_C"/>
    <property type="match status" value="1"/>
</dbReference>
<dbReference type="PANTHER" id="PTHR30273:SF2">
    <property type="entry name" value="PROTEIN FECR"/>
    <property type="match status" value="1"/>
</dbReference>
<keyword evidence="1" id="KW-0812">Transmembrane</keyword>